<name>A0ABW5UJJ6_9BURK</name>
<reference evidence="4" key="1">
    <citation type="journal article" date="2019" name="Int. J. Syst. Evol. Microbiol.">
        <title>The Global Catalogue of Microorganisms (GCM) 10K type strain sequencing project: providing services to taxonomists for standard genome sequencing and annotation.</title>
        <authorList>
            <consortium name="The Broad Institute Genomics Platform"/>
            <consortium name="The Broad Institute Genome Sequencing Center for Infectious Disease"/>
            <person name="Wu L."/>
            <person name="Ma J."/>
        </authorList>
    </citation>
    <scope>NUCLEOTIDE SEQUENCE [LARGE SCALE GENOMIC DNA]</scope>
    <source>
        <strain evidence="4">TISTR 1906</strain>
    </source>
</reference>
<feature type="region of interest" description="Disordered" evidence="1">
    <location>
        <begin position="24"/>
        <end position="66"/>
    </location>
</feature>
<feature type="chain" id="PRO_5045065122" description="Lipoprotein" evidence="2">
    <location>
        <begin position="27"/>
        <end position="198"/>
    </location>
</feature>
<evidence type="ECO:0000256" key="2">
    <source>
        <dbReference type="SAM" id="SignalP"/>
    </source>
</evidence>
<gene>
    <name evidence="3" type="ORF">ACFSW6_06530</name>
</gene>
<feature type="compositionally biased region" description="Low complexity" evidence="1">
    <location>
        <begin position="31"/>
        <end position="66"/>
    </location>
</feature>
<dbReference type="EMBL" id="JBHUMV010000002">
    <property type="protein sequence ID" value="MFD2753737.1"/>
    <property type="molecule type" value="Genomic_DNA"/>
</dbReference>
<dbReference type="Proteomes" id="UP001597463">
    <property type="component" value="Unassembled WGS sequence"/>
</dbReference>
<dbReference type="PROSITE" id="PS51257">
    <property type="entry name" value="PROKAR_LIPOPROTEIN"/>
    <property type="match status" value="1"/>
</dbReference>
<keyword evidence="2" id="KW-0732">Signal</keyword>
<evidence type="ECO:0000313" key="4">
    <source>
        <dbReference type="Proteomes" id="UP001597463"/>
    </source>
</evidence>
<protein>
    <recommendedName>
        <fullName evidence="5">Lipoprotein</fullName>
    </recommendedName>
</protein>
<dbReference type="RefSeq" id="WP_066474144.1">
    <property type="nucleotide sequence ID" value="NZ_BCNT01000004.1"/>
</dbReference>
<organism evidence="3 4">
    <name type="scientific">Comamonas terrae</name>
    <dbReference type="NCBI Taxonomy" id="673548"/>
    <lineage>
        <taxon>Bacteria</taxon>
        <taxon>Pseudomonadati</taxon>
        <taxon>Pseudomonadota</taxon>
        <taxon>Betaproteobacteria</taxon>
        <taxon>Burkholderiales</taxon>
        <taxon>Comamonadaceae</taxon>
        <taxon>Comamonas</taxon>
    </lineage>
</organism>
<keyword evidence="4" id="KW-1185">Reference proteome</keyword>
<evidence type="ECO:0000313" key="3">
    <source>
        <dbReference type="EMBL" id="MFD2753737.1"/>
    </source>
</evidence>
<comment type="caution">
    <text evidence="3">The sequence shown here is derived from an EMBL/GenBank/DDBJ whole genome shotgun (WGS) entry which is preliminary data.</text>
</comment>
<accession>A0ABW5UJJ6</accession>
<sequence length="198" mass="20873">MKFKQSAYFAAIAAALALGACTSAPGQPEGADAATQAQADAAAQAAAKAQAEADAAQQQRRQAIAEANQNARAARFAPQTYASWNEGGANVTVKFLKNGRASWEEPGKDGKPFVMHGSWRVAKGQVNVVFQNKEEKKKESFSFAPKAALIAPAAADAGCKALPGLLPLEANGQTEKLDNIYLWPKAQLEKNQGSCVQQ</sequence>
<evidence type="ECO:0000256" key="1">
    <source>
        <dbReference type="SAM" id="MobiDB-lite"/>
    </source>
</evidence>
<proteinExistence type="predicted"/>
<evidence type="ECO:0008006" key="5">
    <source>
        <dbReference type="Google" id="ProtNLM"/>
    </source>
</evidence>
<feature type="signal peptide" evidence="2">
    <location>
        <begin position="1"/>
        <end position="26"/>
    </location>
</feature>